<keyword evidence="10" id="KW-1185">Reference proteome</keyword>
<feature type="region of interest" description="Disordered" evidence="6">
    <location>
        <begin position="551"/>
        <end position="600"/>
    </location>
</feature>
<dbReference type="Gene3D" id="3.40.50.2000">
    <property type="entry name" value="Glycogen Phosphorylase B"/>
    <property type="match status" value="1"/>
</dbReference>
<evidence type="ECO:0000313" key="9">
    <source>
        <dbReference type="EMBL" id="RXI02386.1"/>
    </source>
</evidence>
<feature type="transmembrane region" description="Helical" evidence="7">
    <location>
        <begin position="12"/>
        <end position="30"/>
    </location>
</feature>
<feature type="compositionally biased region" description="Low complexity" evidence="6">
    <location>
        <begin position="94"/>
        <end position="106"/>
    </location>
</feature>
<dbReference type="InterPro" id="IPR040911">
    <property type="entry name" value="Exostosin_GT47"/>
</dbReference>
<keyword evidence="7" id="KW-0472">Membrane</keyword>
<keyword evidence="5" id="KW-0333">Golgi apparatus</keyword>
<comment type="subcellular location">
    <subcellularLocation>
        <location evidence="1">Golgi apparatus membrane</location>
        <topology evidence="1">Single-pass type II membrane protein</topology>
    </subcellularLocation>
</comment>
<keyword evidence="7" id="KW-1133">Transmembrane helix</keyword>
<dbReference type="Proteomes" id="UP000290289">
    <property type="component" value="Chromosome 4"/>
</dbReference>
<evidence type="ECO:0000256" key="6">
    <source>
        <dbReference type="SAM" id="MobiDB-lite"/>
    </source>
</evidence>
<dbReference type="GO" id="GO:0000139">
    <property type="term" value="C:Golgi membrane"/>
    <property type="evidence" value="ECO:0007669"/>
    <property type="project" value="UniProtKB-SubCell"/>
</dbReference>
<feature type="domain" description="Exostosin GT47" evidence="8">
    <location>
        <begin position="650"/>
        <end position="932"/>
    </location>
</feature>
<evidence type="ECO:0000256" key="3">
    <source>
        <dbReference type="ARBA" id="ARBA00022676"/>
    </source>
</evidence>
<sequence>MAEALDFRSPYLLSVPLLLLLVVAIFFSPLNQRHHLSLNFSSSPTSFSSPSNFQHQTTGNFNTTALHAVAPAPSPSPSPTTQPPLEPRSRHAPSSTSTASKLSQATTKKKKSKTERIEEELGIARAIIRKAIITKNVTSDRKEIYIPRGSVYRNPYAFHQSHVEMVKRFKIWSYKEGDLPMVHNGPTTYIYSIEGQFIFEMESGPSPFVAQQPDDAHAFFLPLSVSKITDFLIRPHHETFFHRLDRTFTDYIYVVADKYPYWNRSGGADHFFVSCHDWAPIISRDDPRPYKNLIKVLCNANTSEGFKPTRDVSLPEYNLKAFDLGPPRFGEPPDKRPLLAFFAGAAHGDIRSILFEHWKEKDDEVRVYEKLPKDLNYHKLMGQTKFCLCPSGSEVASPRVVEAMYAGCVPVLISDYYAVPFDDVLDWSKFSIQIPPKRISEIKTILKVVPYSKYLKLQKRVMQLSPTTYFTWCSTRCGLEGSTFEALDFRSPYLLSVTLLLLLVVAIFFSPLNQRHHLSLNFSSSPTSSSSPSNFQHQTTRNFNTTALHAVAPAPAPSPSPSPTSQPPLELRRRHAPSSTSTASKLSHATTKKKKSKTERIEEELGIARAIIRKAILTKNVTSDRKEIYIPRGSVYRNPYAFHQSHVEMMKRFKIWSYKEGDLPMVHNGPTTYIYSIEGQFIFEVESGPSPFVAQHPDEAHAFFLPMSVSKITDFLYRPHHETFFHRLDRTFTDYIFVVADKYPYWNRSGGADHFFVSCHDWAPIISRDDPRPYKNLIKVLCNANTSEGFKPTRDVSLPEYNLKAFDLGPPRFGEPPDKRPLLAFFAGAAHGDIRSILFEHWKEKDDEVRVYEKLPKDLNYHKLMGQTKFCLCPSGSEVASPKVVEAMYAGCVPVLISDYYAVPFDDVLDWSKFSIQIPPKRISEIKTILKVVPYSKYLKLQKRVMQVRRHFELNRPAKPYDVFHMVLHSHPDEGHACILLALSVSNITDFQQKSHRQTFFSSTGWNLH</sequence>
<dbReference type="PANTHER" id="PTHR11062:SF267">
    <property type="entry name" value="EXOSTOSIN FAMILY PROTEIN"/>
    <property type="match status" value="1"/>
</dbReference>
<dbReference type="PANTHER" id="PTHR11062">
    <property type="entry name" value="EXOSTOSIN HEPARAN SULFATE GLYCOSYLTRANSFERASE -RELATED"/>
    <property type="match status" value="1"/>
</dbReference>
<evidence type="ECO:0000259" key="8">
    <source>
        <dbReference type="Pfam" id="PF03016"/>
    </source>
</evidence>
<evidence type="ECO:0000256" key="5">
    <source>
        <dbReference type="ARBA" id="ARBA00023034"/>
    </source>
</evidence>
<feature type="compositionally biased region" description="Pro residues" evidence="6">
    <location>
        <begin position="554"/>
        <end position="566"/>
    </location>
</feature>
<feature type="region of interest" description="Disordered" evidence="6">
    <location>
        <begin position="67"/>
        <end position="116"/>
    </location>
</feature>
<dbReference type="InterPro" id="IPR004263">
    <property type="entry name" value="Exostosin"/>
</dbReference>
<comment type="similarity">
    <text evidence="2">Belongs to the glycosyltransferase 47 family.</text>
</comment>
<comment type="caution">
    <text evidence="9">The sequence shown here is derived from an EMBL/GenBank/DDBJ whole genome shotgun (WGS) entry which is preliminary data.</text>
</comment>
<feature type="compositionally biased region" description="Low complexity" evidence="6">
    <location>
        <begin position="578"/>
        <end position="589"/>
    </location>
</feature>
<evidence type="ECO:0000256" key="1">
    <source>
        <dbReference type="ARBA" id="ARBA00004323"/>
    </source>
</evidence>
<reference evidence="9 10" key="1">
    <citation type="submission" date="2018-10" db="EMBL/GenBank/DDBJ databases">
        <title>A high-quality apple genome assembly.</title>
        <authorList>
            <person name="Hu J."/>
        </authorList>
    </citation>
    <scope>NUCLEOTIDE SEQUENCE [LARGE SCALE GENOMIC DNA]</scope>
    <source>
        <strain evidence="10">cv. HFTH1</strain>
        <tissue evidence="9">Young leaf</tissue>
    </source>
</reference>
<organism evidence="9 10">
    <name type="scientific">Malus domestica</name>
    <name type="common">Apple</name>
    <name type="synonym">Pyrus malus</name>
    <dbReference type="NCBI Taxonomy" id="3750"/>
    <lineage>
        <taxon>Eukaryota</taxon>
        <taxon>Viridiplantae</taxon>
        <taxon>Streptophyta</taxon>
        <taxon>Embryophyta</taxon>
        <taxon>Tracheophyta</taxon>
        <taxon>Spermatophyta</taxon>
        <taxon>Magnoliopsida</taxon>
        <taxon>eudicotyledons</taxon>
        <taxon>Gunneridae</taxon>
        <taxon>Pentapetalae</taxon>
        <taxon>rosids</taxon>
        <taxon>fabids</taxon>
        <taxon>Rosales</taxon>
        <taxon>Rosaceae</taxon>
        <taxon>Amygdaloideae</taxon>
        <taxon>Maleae</taxon>
        <taxon>Malus</taxon>
    </lineage>
</organism>
<accession>A0A498K4T4</accession>
<keyword evidence="3" id="KW-0808">Transferase</keyword>
<feature type="domain" description="Exostosin GT47" evidence="8">
    <location>
        <begin position="152"/>
        <end position="448"/>
    </location>
</feature>
<keyword evidence="7" id="KW-0812">Transmembrane</keyword>
<dbReference type="CDD" id="cd01635">
    <property type="entry name" value="Glycosyltransferase_GTB-type"/>
    <property type="match status" value="2"/>
</dbReference>
<dbReference type="GO" id="GO:0016757">
    <property type="term" value="F:glycosyltransferase activity"/>
    <property type="evidence" value="ECO:0007669"/>
    <property type="project" value="UniProtKB-KW"/>
</dbReference>
<keyword evidence="3" id="KW-0328">Glycosyltransferase</keyword>
<protein>
    <recommendedName>
        <fullName evidence="8">Exostosin GT47 domain-containing protein</fullName>
    </recommendedName>
</protein>
<proteinExistence type="inferred from homology"/>
<keyword evidence="4" id="KW-0735">Signal-anchor</keyword>
<dbReference type="Pfam" id="PF03016">
    <property type="entry name" value="Exostosin_GT47"/>
    <property type="match status" value="2"/>
</dbReference>
<dbReference type="SUPFAM" id="SSF53756">
    <property type="entry name" value="UDP-Glycosyltransferase/glycogen phosphorylase"/>
    <property type="match status" value="1"/>
</dbReference>
<feature type="compositionally biased region" description="Pro residues" evidence="6">
    <location>
        <begin position="72"/>
        <end position="86"/>
    </location>
</feature>
<name>A0A498K4T4_MALDO</name>
<evidence type="ECO:0000256" key="7">
    <source>
        <dbReference type="SAM" id="Phobius"/>
    </source>
</evidence>
<evidence type="ECO:0000313" key="10">
    <source>
        <dbReference type="Proteomes" id="UP000290289"/>
    </source>
</evidence>
<evidence type="ECO:0000256" key="4">
    <source>
        <dbReference type="ARBA" id="ARBA00022968"/>
    </source>
</evidence>
<gene>
    <name evidence="9" type="ORF">DVH24_030315</name>
</gene>
<dbReference type="AlphaFoldDB" id="A0A498K4T4"/>
<evidence type="ECO:0000256" key="2">
    <source>
        <dbReference type="ARBA" id="ARBA00010271"/>
    </source>
</evidence>
<dbReference type="EMBL" id="RDQH01000330">
    <property type="protein sequence ID" value="RXI02386.1"/>
    <property type="molecule type" value="Genomic_DNA"/>
</dbReference>